<proteinExistence type="predicted"/>
<dbReference type="Proteomes" id="UP000509750">
    <property type="component" value="Chromosome"/>
</dbReference>
<dbReference type="KEGG" id="halg:HUG10_15215"/>
<accession>A0A7D5GD78</accession>
<dbReference type="OrthoDB" id="204671at2157"/>
<gene>
    <name evidence="2" type="ORF">HUG10_15215</name>
</gene>
<dbReference type="GO" id="GO:0016787">
    <property type="term" value="F:hydrolase activity"/>
    <property type="evidence" value="ECO:0007669"/>
    <property type="project" value="UniProtKB-KW"/>
</dbReference>
<keyword evidence="1" id="KW-0812">Transmembrane</keyword>
<feature type="transmembrane region" description="Helical" evidence="1">
    <location>
        <begin position="54"/>
        <end position="87"/>
    </location>
</feature>
<feature type="transmembrane region" description="Helical" evidence="1">
    <location>
        <begin position="125"/>
        <end position="146"/>
    </location>
</feature>
<dbReference type="EMBL" id="CP058529">
    <property type="protein sequence ID" value="QLG28806.1"/>
    <property type="molecule type" value="Genomic_DNA"/>
</dbReference>
<keyword evidence="3" id="KW-1185">Reference proteome</keyword>
<keyword evidence="1" id="KW-0472">Membrane</keyword>
<organism evidence="2 3">
    <name type="scientific">Halorarum halophilum</name>
    <dbReference type="NCBI Taxonomy" id="2743090"/>
    <lineage>
        <taxon>Archaea</taxon>
        <taxon>Methanobacteriati</taxon>
        <taxon>Methanobacteriota</taxon>
        <taxon>Stenosarchaea group</taxon>
        <taxon>Halobacteria</taxon>
        <taxon>Halobacteriales</taxon>
        <taxon>Haloferacaceae</taxon>
        <taxon>Halorarum</taxon>
    </lineage>
</organism>
<name>A0A7D5GD78_9EURY</name>
<dbReference type="AlphaFoldDB" id="A0A7D5GD78"/>
<protein>
    <submittedName>
        <fullName evidence="2">Metal-dependent hydrolase</fullName>
    </submittedName>
</protein>
<sequence>MATTHVLTGMLLAVPVALVAPELAPAALLAGALGGFAPDADLYAGHRKTLHYPVYGPAAAALAVGAAAAIPGEATAFLAVFLLAAAVHVRMDVFGGGLELRPWEGGSDRAVYDHFRGRWRRPRRLVRYDGSPEDLLLAFVAAGPVLVAFADVAYVTPAVALLLGVSALYVAVRKPLAGLAAQLVPFVPVRVRRYVPERYHG</sequence>
<dbReference type="RefSeq" id="WP_179170380.1">
    <property type="nucleotide sequence ID" value="NZ_CP058529.1"/>
</dbReference>
<keyword evidence="2" id="KW-0378">Hydrolase</keyword>
<keyword evidence="1" id="KW-1133">Transmembrane helix</keyword>
<evidence type="ECO:0000256" key="1">
    <source>
        <dbReference type="SAM" id="Phobius"/>
    </source>
</evidence>
<dbReference type="GeneID" id="56030210"/>
<reference evidence="2 3" key="1">
    <citation type="submission" date="2020-07" db="EMBL/GenBank/DDBJ databases">
        <title>Gai3-2, isolated from salt lake.</title>
        <authorList>
            <person name="Cui H."/>
            <person name="Shi X."/>
        </authorList>
    </citation>
    <scope>NUCLEOTIDE SEQUENCE [LARGE SCALE GENOMIC DNA]</scope>
    <source>
        <strain evidence="2 3">Gai3-2</strain>
    </source>
</reference>
<evidence type="ECO:0000313" key="3">
    <source>
        <dbReference type="Proteomes" id="UP000509750"/>
    </source>
</evidence>
<evidence type="ECO:0000313" key="2">
    <source>
        <dbReference type="EMBL" id="QLG28806.1"/>
    </source>
</evidence>